<comment type="caution">
    <text evidence="3">The sequence shown here is derived from an EMBL/GenBank/DDBJ whole genome shotgun (WGS) entry which is preliminary data.</text>
</comment>
<feature type="chain" id="PRO_5039323787" evidence="2">
    <location>
        <begin position="20"/>
        <end position="91"/>
    </location>
</feature>
<protein>
    <submittedName>
        <fullName evidence="3">Uncharacterized protein</fullName>
    </submittedName>
</protein>
<organism evidence="3 4">
    <name type="scientific">Corynebacterium tuscaniense</name>
    <dbReference type="NCBI Taxonomy" id="302449"/>
    <lineage>
        <taxon>Bacteria</taxon>
        <taxon>Bacillati</taxon>
        <taxon>Actinomycetota</taxon>
        <taxon>Actinomycetes</taxon>
        <taxon>Mycobacteriales</taxon>
        <taxon>Corynebacteriaceae</taxon>
        <taxon>Corynebacterium</taxon>
    </lineage>
</organism>
<reference evidence="3 4" key="1">
    <citation type="submission" date="2017-09" db="EMBL/GenBank/DDBJ databases">
        <title>Bacterial strain isolated from the female urinary microbiota.</title>
        <authorList>
            <person name="Thomas-White K."/>
            <person name="Kumar N."/>
            <person name="Forster S."/>
            <person name="Putonti C."/>
            <person name="Lawley T."/>
            <person name="Wolfe A.J."/>
        </authorList>
    </citation>
    <scope>NUCLEOTIDE SEQUENCE [LARGE SCALE GENOMIC DNA]</scope>
    <source>
        <strain evidence="3 4">UMB0792</strain>
    </source>
</reference>
<feature type="region of interest" description="Disordered" evidence="1">
    <location>
        <begin position="72"/>
        <end position="91"/>
    </location>
</feature>
<evidence type="ECO:0000256" key="1">
    <source>
        <dbReference type="SAM" id="MobiDB-lite"/>
    </source>
</evidence>
<evidence type="ECO:0000313" key="4">
    <source>
        <dbReference type="Proteomes" id="UP000235836"/>
    </source>
</evidence>
<gene>
    <name evidence="3" type="ORF">CJ203_09940</name>
</gene>
<keyword evidence="4" id="KW-1185">Reference proteome</keyword>
<accession>A0A2N6T2Q5</accession>
<feature type="signal peptide" evidence="2">
    <location>
        <begin position="1"/>
        <end position="19"/>
    </location>
</feature>
<dbReference type="Proteomes" id="UP000235836">
    <property type="component" value="Unassembled WGS sequence"/>
</dbReference>
<evidence type="ECO:0000256" key="2">
    <source>
        <dbReference type="SAM" id="SignalP"/>
    </source>
</evidence>
<dbReference type="RefSeq" id="WP_102724474.1">
    <property type="nucleotide sequence ID" value="NZ_PNHG01000020.1"/>
</dbReference>
<dbReference type="PROSITE" id="PS51257">
    <property type="entry name" value="PROKAR_LIPOPROTEIN"/>
    <property type="match status" value="1"/>
</dbReference>
<dbReference type="AlphaFoldDB" id="A0A2N6T2Q5"/>
<feature type="compositionally biased region" description="Polar residues" evidence="1">
    <location>
        <begin position="30"/>
        <end position="40"/>
    </location>
</feature>
<feature type="region of interest" description="Disordered" evidence="1">
    <location>
        <begin position="22"/>
        <end position="57"/>
    </location>
</feature>
<evidence type="ECO:0000313" key="3">
    <source>
        <dbReference type="EMBL" id="PMC63629.1"/>
    </source>
</evidence>
<proteinExistence type="predicted"/>
<name>A0A2N6T2Q5_9CORY</name>
<sequence>MRKAKAIAMVLAATALMVAGCSGSDEQGEGEQNTTQNSAARSDADTSDTQDQADPGACTTEVSIKALLDEMPDELVGLPYDPDYSTMMDEG</sequence>
<keyword evidence="2" id="KW-0732">Signal</keyword>
<dbReference type="EMBL" id="PNHG01000020">
    <property type="protein sequence ID" value="PMC63629.1"/>
    <property type="molecule type" value="Genomic_DNA"/>
</dbReference>